<sequence>MDREECEHIMTMIQKERAGAARIRGAEKGNKSLVPASGASDSTCFRSCQDTRSPKG</sequence>
<organism evidence="2 3">
    <name type="scientific">Armillaria gallica</name>
    <name type="common">Bulbous honey fungus</name>
    <name type="synonym">Armillaria bulbosa</name>
    <dbReference type="NCBI Taxonomy" id="47427"/>
    <lineage>
        <taxon>Eukaryota</taxon>
        <taxon>Fungi</taxon>
        <taxon>Dikarya</taxon>
        <taxon>Basidiomycota</taxon>
        <taxon>Agaricomycotina</taxon>
        <taxon>Agaricomycetes</taxon>
        <taxon>Agaricomycetidae</taxon>
        <taxon>Agaricales</taxon>
        <taxon>Marasmiineae</taxon>
        <taxon>Physalacriaceae</taxon>
        <taxon>Armillaria</taxon>
    </lineage>
</organism>
<evidence type="ECO:0000313" key="2">
    <source>
        <dbReference type="EMBL" id="PBK79708.1"/>
    </source>
</evidence>
<evidence type="ECO:0000256" key="1">
    <source>
        <dbReference type="SAM" id="MobiDB-lite"/>
    </source>
</evidence>
<dbReference type="EMBL" id="KZ293762">
    <property type="protein sequence ID" value="PBK79708.1"/>
    <property type="molecule type" value="Genomic_DNA"/>
</dbReference>
<dbReference type="Proteomes" id="UP000217790">
    <property type="component" value="Unassembled WGS sequence"/>
</dbReference>
<gene>
    <name evidence="2" type="ORF">ARMGADRAFT_1021358</name>
</gene>
<feature type="region of interest" description="Disordered" evidence="1">
    <location>
        <begin position="29"/>
        <end position="56"/>
    </location>
</feature>
<proteinExistence type="predicted"/>
<name>A0A2H3CMS1_ARMGA</name>
<feature type="compositionally biased region" description="Polar residues" evidence="1">
    <location>
        <begin position="39"/>
        <end position="56"/>
    </location>
</feature>
<accession>A0A2H3CMS1</accession>
<dbReference type="AlphaFoldDB" id="A0A2H3CMS1"/>
<evidence type="ECO:0000313" key="3">
    <source>
        <dbReference type="Proteomes" id="UP000217790"/>
    </source>
</evidence>
<reference evidence="3" key="1">
    <citation type="journal article" date="2017" name="Nat. Ecol. Evol.">
        <title>Genome expansion and lineage-specific genetic innovations in the forest pathogenic fungi Armillaria.</title>
        <authorList>
            <person name="Sipos G."/>
            <person name="Prasanna A.N."/>
            <person name="Walter M.C."/>
            <person name="O'Connor E."/>
            <person name="Balint B."/>
            <person name="Krizsan K."/>
            <person name="Kiss B."/>
            <person name="Hess J."/>
            <person name="Varga T."/>
            <person name="Slot J."/>
            <person name="Riley R."/>
            <person name="Boka B."/>
            <person name="Rigling D."/>
            <person name="Barry K."/>
            <person name="Lee J."/>
            <person name="Mihaltcheva S."/>
            <person name="LaButti K."/>
            <person name="Lipzen A."/>
            <person name="Waldron R."/>
            <person name="Moloney N.M."/>
            <person name="Sperisen C."/>
            <person name="Kredics L."/>
            <person name="Vagvoelgyi C."/>
            <person name="Patrignani A."/>
            <person name="Fitzpatrick D."/>
            <person name="Nagy I."/>
            <person name="Doyle S."/>
            <person name="Anderson J.B."/>
            <person name="Grigoriev I.V."/>
            <person name="Gueldener U."/>
            <person name="Muensterkoetter M."/>
            <person name="Nagy L.G."/>
        </authorList>
    </citation>
    <scope>NUCLEOTIDE SEQUENCE [LARGE SCALE GENOMIC DNA]</scope>
    <source>
        <strain evidence="3">Ar21-2</strain>
    </source>
</reference>
<dbReference type="InParanoid" id="A0A2H3CMS1"/>
<keyword evidence="3" id="KW-1185">Reference proteome</keyword>
<protein>
    <submittedName>
        <fullName evidence="2">Uncharacterized protein</fullName>
    </submittedName>
</protein>